<evidence type="ECO:0000313" key="4">
    <source>
        <dbReference type="Proteomes" id="UP000030653"/>
    </source>
</evidence>
<dbReference type="GeneID" id="63689450"/>
<dbReference type="AlphaFoldDB" id="M5G2J0"/>
<name>M5G2J0_DACPD</name>
<proteinExistence type="predicted"/>
<feature type="domain" description="HMG box" evidence="2">
    <location>
        <begin position="1"/>
        <end position="77"/>
    </location>
</feature>
<feature type="non-terminal residue" evidence="3">
    <location>
        <position position="83"/>
    </location>
</feature>
<keyword evidence="1" id="KW-0539">Nucleus</keyword>
<dbReference type="InterPro" id="IPR009071">
    <property type="entry name" value="HMG_box_dom"/>
</dbReference>
<dbReference type="HOGENOM" id="CLU_082854_6_3_1"/>
<dbReference type="STRING" id="1858805.M5G2J0"/>
<dbReference type="Proteomes" id="UP000030653">
    <property type="component" value="Unassembled WGS sequence"/>
</dbReference>
<dbReference type="SMART" id="SM00398">
    <property type="entry name" value="HMG"/>
    <property type="match status" value="1"/>
</dbReference>
<dbReference type="InterPro" id="IPR036910">
    <property type="entry name" value="HMG_box_dom_sf"/>
</dbReference>
<protein>
    <recommendedName>
        <fullName evidence="2">HMG box domain-containing protein</fullName>
    </recommendedName>
</protein>
<dbReference type="PROSITE" id="PS50118">
    <property type="entry name" value="HMG_BOX_2"/>
    <property type="match status" value="1"/>
</dbReference>
<gene>
    <name evidence="3" type="ORF">DACRYDRAFT_34877</name>
</gene>
<accession>M5G2J0</accession>
<evidence type="ECO:0000259" key="2">
    <source>
        <dbReference type="PROSITE" id="PS50118"/>
    </source>
</evidence>
<dbReference type="Pfam" id="PF00505">
    <property type="entry name" value="HMG_box"/>
    <property type="match status" value="1"/>
</dbReference>
<organism evidence="3 4">
    <name type="scientific">Dacryopinax primogenitus (strain DJM 731)</name>
    <name type="common">Brown rot fungus</name>
    <dbReference type="NCBI Taxonomy" id="1858805"/>
    <lineage>
        <taxon>Eukaryota</taxon>
        <taxon>Fungi</taxon>
        <taxon>Dikarya</taxon>
        <taxon>Basidiomycota</taxon>
        <taxon>Agaricomycotina</taxon>
        <taxon>Dacrymycetes</taxon>
        <taxon>Dacrymycetales</taxon>
        <taxon>Dacrymycetaceae</taxon>
        <taxon>Dacryopinax</taxon>
    </lineage>
</organism>
<dbReference type="GO" id="GO:0005634">
    <property type="term" value="C:nucleus"/>
    <property type="evidence" value="ECO:0007669"/>
    <property type="project" value="UniProtKB-UniRule"/>
</dbReference>
<dbReference type="OrthoDB" id="6247875at2759"/>
<keyword evidence="1" id="KW-0238">DNA-binding</keyword>
<reference evidence="3 4" key="1">
    <citation type="journal article" date="2012" name="Science">
        <title>The Paleozoic origin of enzymatic lignin decomposition reconstructed from 31 fungal genomes.</title>
        <authorList>
            <person name="Floudas D."/>
            <person name="Binder M."/>
            <person name="Riley R."/>
            <person name="Barry K."/>
            <person name="Blanchette R.A."/>
            <person name="Henrissat B."/>
            <person name="Martinez A.T."/>
            <person name="Otillar R."/>
            <person name="Spatafora J.W."/>
            <person name="Yadav J.S."/>
            <person name="Aerts A."/>
            <person name="Benoit I."/>
            <person name="Boyd A."/>
            <person name="Carlson A."/>
            <person name="Copeland A."/>
            <person name="Coutinho P.M."/>
            <person name="de Vries R.P."/>
            <person name="Ferreira P."/>
            <person name="Findley K."/>
            <person name="Foster B."/>
            <person name="Gaskell J."/>
            <person name="Glotzer D."/>
            <person name="Gorecki P."/>
            <person name="Heitman J."/>
            <person name="Hesse C."/>
            <person name="Hori C."/>
            <person name="Igarashi K."/>
            <person name="Jurgens J.A."/>
            <person name="Kallen N."/>
            <person name="Kersten P."/>
            <person name="Kohler A."/>
            <person name="Kuees U."/>
            <person name="Kumar T.K.A."/>
            <person name="Kuo A."/>
            <person name="LaButti K."/>
            <person name="Larrondo L.F."/>
            <person name="Lindquist E."/>
            <person name="Ling A."/>
            <person name="Lombard V."/>
            <person name="Lucas S."/>
            <person name="Lundell T."/>
            <person name="Martin R."/>
            <person name="McLaughlin D.J."/>
            <person name="Morgenstern I."/>
            <person name="Morin E."/>
            <person name="Murat C."/>
            <person name="Nagy L.G."/>
            <person name="Nolan M."/>
            <person name="Ohm R.A."/>
            <person name="Patyshakuliyeva A."/>
            <person name="Rokas A."/>
            <person name="Ruiz-Duenas F.J."/>
            <person name="Sabat G."/>
            <person name="Salamov A."/>
            <person name="Samejima M."/>
            <person name="Schmutz J."/>
            <person name="Slot J.C."/>
            <person name="St John F."/>
            <person name="Stenlid J."/>
            <person name="Sun H."/>
            <person name="Sun S."/>
            <person name="Syed K."/>
            <person name="Tsang A."/>
            <person name="Wiebenga A."/>
            <person name="Young D."/>
            <person name="Pisabarro A."/>
            <person name="Eastwood D.C."/>
            <person name="Martin F."/>
            <person name="Cullen D."/>
            <person name="Grigoriev I.V."/>
            <person name="Hibbett D.S."/>
        </authorList>
    </citation>
    <scope>NUCLEOTIDE SEQUENCE [LARGE SCALE GENOMIC DNA]</scope>
    <source>
        <strain evidence="3 4">DJM-731 SS1</strain>
    </source>
</reference>
<dbReference type="GO" id="GO:0003677">
    <property type="term" value="F:DNA binding"/>
    <property type="evidence" value="ECO:0007669"/>
    <property type="project" value="UniProtKB-UniRule"/>
</dbReference>
<dbReference type="SUPFAM" id="SSF47095">
    <property type="entry name" value="HMG-box"/>
    <property type="match status" value="1"/>
</dbReference>
<evidence type="ECO:0000313" key="3">
    <source>
        <dbReference type="EMBL" id="EJU02904.1"/>
    </source>
</evidence>
<evidence type="ECO:0000256" key="1">
    <source>
        <dbReference type="PROSITE-ProRule" id="PRU00267"/>
    </source>
</evidence>
<dbReference type="RefSeq" id="XP_040629798.1">
    <property type="nucleotide sequence ID" value="XM_040774388.1"/>
</dbReference>
<dbReference type="EMBL" id="JH795861">
    <property type="protein sequence ID" value="EJU02904.1"/>
    <property type="molecule type" value="Genomic_DNA"/>
</dbReference>
<feature type="DNA-binding region" description="HMG box" evidence="1">
    <location>
        <begin position="1"/>
        <end position="77"/>
    </location>
</feature>
<feature type="non-terminal residue" evidence="3">
    <location>
        <position position="1"/>
    </location>
</feature>
<keyword evidence="4" id="KW-1185">Reference proteome</keyword>
<dbReference type="Gene3D" id="1.10.30.10">
    <property type="entry name" value="High mobility group box domain"/>
    <property type="match status" value="1"/>
</dbReference>
<sequence length="83" mass="9656">VPRPPNPFICFRQEFSRRCRQGVIPGVIPGVTVREQRVVSMLAGKAWTALPPDEKAKYVQEAALRKWEHTRRHKGYNFRPQSK</sequence>